<reference evidence="1" key="4">
    <citation type="submission" date="2023-01" db="EMBL/GenBank/DDBJ databases">
        <title>Draft genome sequence of Methylobacterium brachythecii strain NBRC 107710.</title>
        <authorList>
            <person name="Sun Q."/>
            <person name="Mori K."/>
        </authorList>
    </citation>
    <scope>NUCLEOTIDE SEQUENCE</scope>
    <source>
        <strain evidence="1">NBRC 107710</strain>
    </source>
</reference>
<protein>
    <submittedName>
        <fullName evidence="2">Uncharacterized protein</fullName>
    </submittedName>
</protein>
<sequence length="301" mass="33920">MRRRFTFTDIHDYRSPRDVHAAVERNAVCYIEGRLDPRLLSLLAGPRLSAFVRFKQPQDDFDDVSDGHSGVFAALEEQARRQPKSPYFGLCDGDALSALGRSELLLDARSSFMTFKSAELGAGRVVFLGFHEIENIAFCKTDAIGHAVHFSKHRTEPGFETQLRRSTLERARVLFDEALDDFAESAIHHSLGPKSARQSIADDEYAHLIAEERIRQLELLRSVMGSVHPADRRSTVPDGQLLRLCKGKELLQHLVGEAKLGTSFLDILFVALRAEKIGRDFQKLLRQQLRMLLGDDPPVDL</sequence>
<keyword evidence="4" id="KW-1185">Reference proteome</keyword>
<evidence type="ECO:0000313" key="1">
    <source>
        <dbReference type="EMBL" id="GLS42715.1"/>
    </source>
</evidence>
<dbReference type="EMBL" id="JACIDN010000006">
    <property type="protein sequence ID" value="MBB3903970.1"/>
    <property type="molecule type" value="Genomic_DNA"/>
</dbReference>
<reference evidence="4" key="2">
    <citation type="journal article" date="2019" name="Int. J. Syst. Evol. Microbiol.">
        <title>The Global Catalogue of Microorganisms (GCM) 10K type strain sequencing project: providing services to taxonomists for standard genome sequencing and annotation.</title>
        <authorList>
            <consortium name="The Broad Institute Genomics Platform"/>
            <consortium name="The Broad Institute Genome Sequencing Center for Infectious Disease"/>
            <person name="Wu L."/>
            <person name="Ma J."/>
        </authorList>
    </citation>
    <scope>NUCLEOTIDE SEQUENCE [LARGE SCALE GENOMIC DNA]</scope>
    <source>
        <strain evidence="4">NBRC 107710</strain>
    </source>
</reference>
<dbReference type="EMBL" id="BSPG01000002">
    <property type="protein sequence ID" value="GLS42715.1"/>
    <property type="molecule type" value="Genomic_DNA"/>
</dbReference>
<evidence type="ECO:0000313" key="2">
    <source>
        <dbReference type="EMBL" id="MBB3903970.1"/>
    </source>
</evidence>
<evidence type="ECO:0000313" key="4">
    <source>
        <dbReference type="Proteomes" id="UP001156881"/>
    </source>
</evidence>
<evidence type="ECO:0000313" key="3">
    <source>
        <dbReference type="Proteomes" id="UP000517759"/>
    </source>
</evidence>
<gene>
    <name evidence="1" type="ORF">GCM10007884_07000</name>
    <name evidence="2" type="ORF">GGR33_003484</name>
</gene>
<reference evidence="2 3" key="3">
    <citation type="submission" date="2020-08" db="EMBL/GenBank/DDBJ databases">
        <title>Genomic Encyclopedia of Type Strains, Phase IV (KMG-IV): sequencing the most valuable type-strain genomes for metagenomic binning, comparative biology and taxonomic classification.</title>
        <authorList>
            <person name="Goeker M."/>
        </authorList>
    </citation>
    <scope>NUCLEOTIDE SEQUENCE [LARGE SCALE GENOMIC DNA]</scope>
    <source>
        <strain evidence="2 3">DSM 24105</strain>
    </source>
</reference>
<dbReference type="AlphaFoldDB" id="A0A7W6AIG3"/>
<name>A0A7W6AIG3_9HYPH</name>
<accession>A0A7W6AIG3</accession>
<dbReference type="Proteomes" id="UP001156881">
    <property type="component" value="Unassembled WGS sequence"/>
</dbReference>
<comment type="caution">
    <text evidence="2">The sequence shown here is derived from an EMBL/GenBank/DDBJ whole genome shotgun (WGS) entry which is preliminary data.</text>
</comment>
<dbReference type="Proteomes" id="UP000517759">
    <property type="component" value="Unassembled WGS sequence"/>
</dbReference>
<organism evidence="2 3">
    <name type="scientific">Methylobacterium brachythecii</name>
    <dbReference type="NCBI Taxonomy" id="1176177"/>
    <lineage>
        <taxon>Bacteria</taxon>
        <taxon>Pseudomonadati</taxon>
        <taxon>Pseudomonadota</taxon>
        <taxon>Alphaproteobacteria</taxon>
        <taxon>Hyphomicrobiales</taxon>
        <taxon>Methylobacteriaceae</taxon>
        <taxon>Methylobacterium</taxon>
    </lineage>
</organism>
<proteinExistence type="predicted"/>
<reference evidence="1" key="1">
    <citation type="journal article" date="2014" name="Int. J. Syst. Evol. Microbiol.">
        <title>Complete genome of a new Firmicutes species belonging to the dominant human colonic microbiota ('Ruminococcus bicirculans') reveals two chromosomes and a selective capacity to utilize plant glucans.</title>
        <authorList>
            <consortium name="NISC Comparative Sequencing Program"/>
            <person name="Wegmann U."/>
            <person name="Louis P."/>
            <person name="Goesmann A."/>
            <person name="Henrissat B."/>
            <person name="Duncan S.H."/>
            <person name="Flint H.J."/>
        </authorList>
    </citation>
    <scope>NUCLEOTIDE SEQUENCE</scope>
    <source>
        <strain evidence="1">NBRC 107710</strain>
    </source>
</reference>
<dbReference type="RefSeq" id="WP_183507382.1">
    <property type="nucleotide sequence ID" value="NZ_BSPG01000002.1"/>
</dbReference>